<dbReference type="Proteomes" id="UP000034006">
    <property type="component" value="Unassembled WGS sequence"/>
</dbReference>
<evidence type="ECO:0000313" key="3">
    <source>
        <dbReference type="Proteomes" id="UP000034006"/>
    </source>
</evidence>
<organism evidence="2 3">
    <name type="scientific">Candidatus Collierbacteria bacterium GW2011_GWB2_44_22</name>
    <dbReference type="NCBI Taxonomy" id="1618387"/>
    <lineage>
        <taxon>Bacteria</taxon>
        <taxon>Candidatus Collieribacteriota</taxon>
    </lineage>
</organism>
<feature type="transmembrane region" description="Helical" evidence="1">
    <location>
        <begin position="95"/>
        <end position="114"/>
    </location>
</feature>
<proteinExistence type="predicted"/>
<evidence type="ECO:0000313" key="2">
    <source>
        <dbReference type="EMBL" id="KKT51700.1"/>
    </source>
</evidence>
<keyword evidence="1" id="KW-0812">Transmembrane</keyword>
<name>A0A0G1HXN8_9BACT</name>
<dbReference type="AlphaFoldDB" id="A0A0G1HXN8"/>
<feature type="transmembrane region" description="Helical" evidence="1">
    <location>
        <begin position="12"/>
        <end position="30"/>
    </location>
</feature>
<comment type="caution">
    <text evidence="2">The sequence shown here is derived from an EMBL/GenBank/DDBJ whole genome shotgun (WGS) entry which is preliminary data.</text>
</comment>
<dbReference type="STRING" id="1618387.UW44_C0008G0022"/>
<evidence type="ECO:0000256" key="1">
    <source>
        <dbReference type="SAM" id="Phobius"/>
    </source>
</evidence>
<reference evidence="2 3" key="1">
    <citation type="journal article" date="2015" name="Nature">
        <title>rRNA introns, odd ribosomes, and small enigmatic genomes across a large radiation of phyla.</title>
        <authorList>
            <person name="Brown C.T."/>
            <person name="Hug L.A."/>
            <person name="Thomas B.C."/>
            <person name="Sharon I."/>
            <person name="Castelle C.J."/>
            <person name="Singh A."/>
            <person name="Wilkins M.J."/>
            <person name="Williams K.H."/>
            <person name="Banfield J.F."/>
        </authorList>
    </citation>
    <scope>NUCLEOTIDE SEQUENCE [LARGE SCALE GENOMIC DNA]</scope>
</reference>
<feature type="transmembrane region" description="Helical" evidence="1">
    <location>
        <begin position="36"/>
        <end position="59"/>
    </location>
</feature>
<dbReference type="EMBL" id="LCIH01000008">
    <property type="protein sequence ID" value="KKT51700.1"/>
    <property type="molecule type" value="Genomic_DNA"/>
</dbReference>
<keyword evidence="1" id="KW-1133">Transmembrane helix</keyword>
<keyword evidence="1" id="KW-0472">Membrane</keyword>
<accession>A0A0G1HXN8</accession>
<gene>
    <name evidence="2" type="ORF">UW44_C0008G0022</name>
</gene>
<protein>
    <submittedName>
        <fullName evidence="2">Uncharacterized protein</fullName>
    </submittedName>
</protein>
<sequence>MESESIWQKRSRTFLFVFYSLIDLFLVYTFCTSFNLPTQLLFLVLLYCVVIDSIPVIWTKGNGLCDAKKRFEMVWGINEVWAWGWLMFYGYGVGFQHLILAVVLLAVWISSRWSQTRDYMNLRKS</sequence>